<gene>
    <name evidence="3" type="ORF">D8M06_15260</name>
</gene>
<dbReference type="RefSeq" id="WP_121205456.1">
    <property type="nucleotide sequence ID" value="NZ_RBZP01000016.1"/>
</dbReference>
<comment type="caution">
    <text evidence="3">The sequence shown here is derived from an EMBL/GenBank/DDBJ whole genome shotgun (WGS) entry which is preliminary data.</text>
</comment>
<dbReference type="EMBL" id="RBZP01000016">
    <property type="protein sequence ID" value="RKQ30774.1"/>
    <property type="molecule type" value="Genomic_DNA"/>
</dbReference>
<dbReference type="SMART" id="SM00257">
    <property type="entry name" value="LysM"/>
    <property type="match status" value="7"/>
</dbReference>
<feature type="domain" description="LysM" evidence="2">
    <location>
        <begin position="461"/>
        <end position="505"/>
    </location>
</feature>
<accession>A0A494ZXI5</accession>
<protein>
    <submittedName>
        <fullName evidence="3">LysM peptidoglycan-binding domain-containing protein</fullName>
    </submittedName>
</protein>
<feature type="domain" description="LysM" evidence="2">
    <location>
        <begin position="213"/>
        <end position="256"/>
    </location>
</feature>
<feature type="domain" description="LysM" evidence="2">
    <location>
        <begin position="274"/>
        <end position="317"/>
    </location>
</feature>
<dbReference type="GO" id="GO:0008932">
    <property type="term" value="F:lytic endotransglycosylase activity"/>
    <property type="evidence" value="ECO:0007669"/>
    <property type="project" value="TreeGrafter"/>
</dbReference>
<dbReference type="PANTHER" id="PTHR33734:SF22">
    <property type="entry name" value="MEMBRANE-BOUND LYTIC MUREIN TRANSGLYCOSYLASE D"/>
    <property type="match status" value="1"/>
</dbReference>
<sequence>MNEIQKYEIKLDKQTNEYTLFIYLNDSMTEFANELGTVPKTKRNFMATARQIIHTRYPNVKVSMVKIMAGGMVVTSLAMGTNISTSEAAELSNTSEVINSSGIYYKVEAGDTLYSIAKKYNSSVANIKRANNLTSDTVKLNQPLIIPKAIHTVQPGDTLWSLMNKFGIGINEIKDVNNLTEDTLTIGQSLIIPAPIGGANNGNVSSTKVTKTSTYKVVTGDTLYSLANKFGTSVNEIKSANHLTTDSLSIGQTLQIPGNASSVDTTERSADTTQSYKVTSGDTLYSIANKFGTSVDSMKQSNNLTSNLLSIGQTLKIPTTSKPETTPNSSTANQKYTVNAGDTLWSVAKRFGMTVNALKSENNLTSDTLQVGQTLTINQKENSTQSTPKASEQQSERTTFQYTVKSGENLSVIANRFDVSVNAIKSVNNLKADLLQVGQILEIPDGLNAPDLSTVNSISYTTHTIESGDNIWDLSIKYGIPQSELLKVNNLTTNSRLSIGQKLRIPVHHIAVKEVVSEKHGEYMDWWTEAQYVFTIGKKAKVTDMKTGKSFFIQRTIGANHADSETVSTNDTNIAKSIWGGFSWTPRAVVLEIDGRKIAASMSFMPHEREFIANNGITGHFDVYFGNSTRHKDGKADASHEARVKAAAGIR</sequence>
<dbReference type="Proteomes" id="UP000269301">
    <property type="component" value="Unassembled WGS sequence"/>
</dbReference>
<feature type="region of interest" description="Disordered" evidence="1">
    <location>
        <begin position="377"/>
        <end position="397"/>
    </location>
</feature>
<organism evidence="3 4">
    <name type="scientific">Oceanobacillus halophilus</name>
    <dbReference type="NCBI Taxonomy" id="930130"/>
    <lineage>
        <taxon>Bacteria</taxon>
        <taxon>Bacillati</taxon>
        <taxon>Bacillota</taxon>
        <taxon>Bacilli</taxon>
        <taxon>Bacillales</taxon>
        <taxon>Bacillaceae</taxon>
        <taxon>Oceanobacillus</taxon>
    </lineage>
</organism>
<feature type="domain" description="LysM" evidence="2">
    <location>
        <begin position="149"/>
        <end position="192"/>
    </location>
</feature>
<dbReference type="Gene3D" id="3.10.350.10">
    <property type="entry name" value="LysM domain"/>
    <property type="match status" value="7"/>
</dbReference>
<dbReference type="InterPro" id="IPR018392">
    <property type="entry name" value="LysM"/>
</dbReference>
<proteinExistence type="predicted"/>
<name>A0A494ZXI5_9BACI</name>
<reference evidence="3 4" key="1">
    <citation type="journal article" date="2016" name="Int. J. Syst. Evol. Microbiol.">
        <title>Oceanobacillus halophilus sp. nov., a novel moderately halophilic bacterium from a hypersaline lake.</title>
        <authorList>
            <person name="Amoozegar M.A."/>
            <person name="Bagheri M."/>
            <person name="Makhdoumi A."/>
            <person name="Nikou M.M."/>
            <person name="Fazeli S.A.S."/>
            <person name="Schumann P."/>
            <person name="Sproer C."/>
            <person name="Sanchez-Porro C."/>
            <person name="Ventosa A."/>
        </authorList>
    </citation>
    <scope>NUCLEOTIDE SEQUENCE [LARGE SCALE GENOMIC DNA]</scope>
    <source>
        <strain evidence="3 4">DSM 23996</strain>
    </source>
</reference>
<dbReference type="CDD" id="cd00118">
    <property type="entry name" value="LysM"/>
    <property type="match status" value="7"/>
</dbReference>
<dbReference type="PANTHER" id="PTHR33734">
    <property type="entry name" value="LYSM DOMAIN-CONTAINING GPI-ANCHORED PROTEIN 2"/>
    <property type="match status" value="1"/>
</dbReference>
<evidence type="ECO:0000259" key="2">
    <source>
        <dbReference type="PROSITE" id="PS51782"/>
    </source>
</evidence>
<feature type="domain" description="LysM" evidence="2">
    <location>
        <begin position="103"/>
        <end position="146"/>
    </location>
</feature>
<evidence type="ECO:0000256" key="1">
    <source>
        <dbReference type="SAM" id="MobiDB-lite"/>
    </source>
</evidence>
<feature type="domain" description="LysM" evidence="2">
    <location>
        <begin position="400"/>
        <end position="443"/>
    </location>
</feature>
<evidence type="ECO:0000313" key="4">
    <source>
        <dbReference type="Proteomes" id="UP000269301"/>
    </source>
</evidence>
<dbReference type="InterPro" id="IPR036779">
    <property type="entry name" value="LysM_dom_sf"/>
</dbReference>
<keyword evidence="4" id="KW-1185">Reference proteome</keyword>
<dbReference type="Pfam" id="PF01476">
    <property type="entry name" value="LysM"/>
    <property type="match status" value="7"/>
</dbReference>
<feature type="domain" description="LysM" evidence="2">
    <location>
        <begin position="334"/>
        <end position="377"/>
    </location>
</feature>
<dbReference type="AlphaFoldDB" id="A0A494ZXI5"/>
<dbReference type="OrthoDB" id="9813368at2"/>
<evidence type="ECO:0000313" key="3">
    <source>
        <dbReference type="EMBL" id="RKQ30774.1"/>
    </source>
</evidence>
<dbReference type="PROSITE" id="PS51782">
    <property type="entry name" value="LYSM"/>
    <property type="match status" value="7"/>
</dbReference>
<dbReference type="SUPFAM" id="SSF54106">
    <property type="entry name" value="LysM domain"/>
    <property type="match status" value="7"/>
</dbReference>